<reference evidence="2" key="2">
    <citation type="submission" date="2020-05" db="UniProtKB">
        <authorList>
            <consortium name="EnsemblMetazoa"/>
        </authorList>
    </citation>
    <scope>IDENTIFICATION</scope>
    <source>
        <strain evidence="2">IAEA</strain>
    </source>
</reference>
<evidence type="ECO:0000313" key="3">
    <source>
        <dbReference type="Proteomes" id="UP000092445"/>
    </source>
</evidence>
<dbReference type="AlphaFoldDB" id="A0A1B0A0H8"/>
<keyword evidence="3" id="KW-1185">Reference proteome</keyword>
<organism evidence="2 3">
    <name type="scientific">Glossina pallidipes</name>
    <name type="common">Tsetse fly</name>
    <dbReference type="NCBI Taxonomy" id="7398"/>
    <lineage>
        <taxon>Eukaryota</taxon>
        <taxon>Metazoa</taxon>
        <taxon>Ecdysozoa</taxon>
        <taxon>Arthropoda</taxon>
        <taxon>Hexapoda</taxon>
        <taxon>Insecta</taxon>
        <taxon>Pterygota</taxon>
        <taxon>Neoptera</taxon>
        <taxon>Endopterygota</taxon>
        <taxon>Diptera</taxon>
        <taxon>Brachycera</taxon>
        <taxon>Muscomorpha</taxon>
        <taxon>Hippoboscoidea</taxon>
        <taxon>Glossinidae</taxon>
        <taxon>Glossina</taxon>
    </lineage>
</organism>
<dbReference type="VEuPathDB" id="VectorBase:GPAI030642"/>
<name>A0A1B0A0H8_GLOPL</name>
<feature type="compositionally biased region" description="Basic and acidic residues" evidence="1">
    <location>
        <begin position="176"/>
        <end position="187"/>
    </location>
</feature>
<accession>A0A1B0A0H8</accession>
<feature type="region of interest" description="Disordered" evidence="1">
    <location>
        <begin position="176"/>
        <end position="195"/>
    </location>
</feature>
<protein>
    <submittedName>
        <fullName evidence="2">Uncharacterized protein</fullName>
    </submittedName>
</protein>
<dbReference type="Proteomes" id="UP000092445">
    <property type="component" value="Unassembled WGS sequence"/>
</dbReference>
<dbReference type="EnsemblMetazoa" id="GPAI030642-RA">
    <property type="protein sequence ID" value="GPAI030642-PA"/>
    <property type="gene ID" value="GPAI030642"/>
</dbReference>
<reference evidence="3" key="1">
    <citation type="submission" date="2014-03" db="EMBL/GenBank/DDBJ databases">
        <authorList>
            <person name="Aksoy S."/>
            <person name="Warren W."/>
            <person name="Wilson R.K."/>
        </authorList>
    </citation>
    <scope>NUCLEOTIDE SEQUENCE [LARGE SCALE GENOMIC DNA]</scope>
    <source>
        <strain evidence="3">IAEA</strain>
    </source>
</reference>
<evidence type="ECO:0000313" key="2">
    <source>
        <dbReference type="EnsemblMetazoa" id="GPAI030642-PA"/>
    </source>
</evidence>
<proteinExistence type="predicted"/>
<evidence type="ECO:0000256" key="1">
    <source>
        <dbReference type="SAM" id="MobiDB-lite"/>
    </source>
</evidence>
<sequence length="195" mass="22842">MKCRDMSKERKLILFAIFLFFSFISLTQEASSRALKKQRDVESLDLTKDLTDAEIEMALNDLSLPDLNALSELIDSSNKIDYDYEDFLQSNNRDPSLYGLNSNNHDYAGDVLDVDDSIYDQPQGFEQNFLNMPQEQLDIDLTTDIQRIKRDDHDVQVPVDEEYIKQLDFSFPRDLEQNNHEENDIKKDHVRVKRN</sequence>